<feature type="domain" description="Cyanophage baseplate Pam3 plug gp18" evidence="1">
    <location>
        <begin position="14"/>
        <end position="111"/>
    </location>
</feature>
<keyword evidence="3" id="KW-1185">Reference proteome</keyword>
<organism evidence="2 3">
    <name type="scientific">Paenibacillus baimaensis</name>
    <dbReference type="NCBI Taxonomy" id="2982185"/>
    <lineage>
        <taxon>Bacteria</taxon>
        <taxon>Bacillati</taxon>
        <taxon>Bacillota</taxon>
        <taxon>Bacilli</taxon>
        <taxon>Bacillales</taxon>
        <taxon>Paenibacillaceae</taxon>
        <taxon>Paenibacillus</taxon>
    </lineage>
</organism>
<name>A0ABT2UHM6_9BACL</name>
<dbReference type="EMBL" id="JAOQIO010000077">
    <property type="protein sequence ID" value="MCU6794149.1"/>
    <property type="molecule type" value="Genomic_DNA"/>
</dbReference>
<reference evidence="2 3" key="1">
    <citation type="submission" date="2022-09" db="EMBL/GenBank/DDBJ databases">
        <authorList>
            <person name="Han X.L."/>
            <person name="Wang Q."/>
            <person name="Lu T."/>
        </authorList>
    </citation>
    <scope>NUCLEOTIDE SEQUENCE [LARGE SCALE GENOMIC DNA]</scope>
    <source>
        <strain evidence="2 3">WQ 127069</strain>
    </source>
</reference>
<dbReference type="Pfam" id="PF22479">
    <property type="entry name" value="Pam3_gp18"/>
    <property type="match status" value="1"/>
</dbReference>
<proteinExistence type="predicted"/>
<dbReference type="InterPro" id="IPR054252">
    <property type="entry name" value="Pam3_gp18"/>
</dbReference>
<comment type="caution">
    <text evidence="2">The sequence shown here is derived from an EMBL/GenBank/DDBJ whole genome shotgun (WGS) entry which is preliminary data.</text>
</comment>
<evidence type="ECO:0000259" key="1">
    <source>
        <dbReference type="Pfam" id="PF22479"/>
    </source>
</evidence>
<sequence>MGLKSREVFELALIIDIDKKKIPYRFEILLAGSLYEMEFHYNPGFNYFTVDLFKNKELLVYGEKLVYGLPLFHDIVDSRLPAVGLIPLDTSGQAFEVNAQTLGETVFLTVVEWEVANG</sequence>
<evidence type="ECO:0000313" key="3">
    <source>
        <dbReference type="Proteomes" id="UP001652445"/>
    </source>
</evidence>
<dbReference type="Proteomes" id="UP001652445">
    <property type="component" value="Unassembled WGS sequence"/>
</dbReference>
<accession>A0ABT2UHM6</accession>
<protein>
    <recommendedName>
        <fullName evidence="1">Cyanophage baseplate Pam3 plug gp18 domain-containing protein</fullName>
    </recommendedName>
</protein>
<evidence type="ECO:0000313" key="2">
    <source>
        <dbReference type="EMBL" id="MCU6794149.1"/>
    </source>
</evidence>
<gene>
    <name evidence="2" type="ORF">OB236_18760</name>
</gene>